<dbReference type="GO" id="GO:0016747">
    <property type="term" value="F:acyltransferase activity, transferring groups other than amino-acyl groups"/>
    <property type="evidence" value="ECO:0007669"/>
    <property type="project" value="InterPro"/>
</dbReference>
<dbReference type="Gene3D" id="3.40.630.30">
    <property type="match status" value="1"/>
</dbReference>
<sequence>MSATSALLTETYQGHSPPQTVWEEAASLFSSHYGTWGPLAEHNYGSFAKTGRRVRMSAAKLRDQCWPEKAQENVFVRALVGGAAVGHVFASRWSYRGRTVCWISQLVVHSDFRERRIASTLLAGLRRPSDDAFGICSSHPAAITAAARALGVRYQGLDFTAAKAHAAAVMQSAPIRYVHNASPSGRLFDPTAVEGSFCCANVGFWVDHDEPLRALNRLSAEWKFGSLPEGHEFLLFLTFVDSF</sequence>
<evidence type="ECO:0000313" key="2">
    <source>
        <dbReference type="EMBL" id="KAB8349620.1"/>
    </source>
</evidence>
<name>A0A5N6KY12_9ROSI</name>
<dbReference type="Pfam" id="PF00583">
    <property type="entry name" value="Acetyltransf_1"/>
    <property type="match status" value="1"/>
</dbReference>
<gene>
    <name evidence="2" type="ORF">FH972_023640</name>
</gene>
<dbReference type="SUPFAM" id="SSF55729">
    <property type="entry name" value="Acyl-CoA N-acyltransferases (Nat)"/>
    <property type="match status" value="1"/>
</dbReference>
<dbReference type="InterPro" id="IPR016181">
    <property type="entry name" value="Acyl_CoA_acyltransferase"/>
</dbReference>
<comment type="caution">
    <text evidence="2">The sequence shown here is derived from an EMBL/GenBank/DDBJ whole genome shotgun (WGS) entry which is preliminary data.</text>
</comment>
<protein>
    <recommendedName>
        <fullName evidence="1">N-acetyltransferase domain-containing protein</fullName>
    </recommendedName>
</protein>
<dbReference type="OrthoDB" id="2019666at2759"/>
<dbReference type="Proteomes" id="UP000327013">
    <property type="component" value="Unassembled WGS sequence"/>
</dbReference>
<dbReference type="CDD" id="cd04301">
    <property type="entry name" value="NAT_SF"/>
    <property type="match status" value="1"/>
</dbReference>
<keyword evidence="3" id="KW-1185">Reference proteome</keyword>
<accession>A0A5N6KY12</accession>
<proteinExistence type="predicted"/>
<evidence type="ECO:0000313" key="3">
    <source>
        <dbReference type="Proteomes" id="UP000327013"/>
    </source>
</evidence>
<dbReference type="InterPro" id="IPR000182">
    <property type="entry name" value="GNAT_dom"/>
</dbReference>
<feature type="domain" description="N-acetyltransferase" evidence="1">
    <location>
        <begin position="65"/>
        <end position="123"/>
    </location>
</feature>
<dbReference type="EMBL" id="VIBQ01000014">
    <property type="protein sequence ID" value="KAB8349620.1"/>
    <property type="molecule type" value="Genomic_DNA"/>
</dbReference>
<reference evidence="2 3" key="1">
    <citation type="submission" date="2019-06" db="EMBL/GenBank/DDBJ databases">
        <title>A chromosomal-level reference genome of Carpinus fangiana (Coryloideae, Betulaceae).</title>
        <authorList>
            <person name="Yang X."/>
            <person name="Wang Z."/>
            <person name="Zhang L."/>
            <person name="Hao G."/>
            <person name="Liu J."/>
            <person name="Yang Y."/>
        </authorList>
    </citation>
    <scope>NUCLEOTIDE SEQUENCE [LARGE SCALE GENOMIC DNA]</scope>
    <source>
        <strain evidence="2">Cfa_2016G</strain>
        <tissue evidence="2">Leaf</tissue>
    </source>
</reference>
<evidence type="ECO:0000259" key="1">
    <source>
        <dbReference type="Pfam" id="PF00583"/>
    </source>
</evidence>
<organism evidence="2 3">
    <name type="scientific">Carpinus fangiana</name>
    <dbReference type="NCBI Taxonomy" id="176857"/>
    <lineage>
        <taxon>Eukaryota</taxon>
        <taxon>Viridiplantae</taxon>
        <taxon>Streptophyta</taxon>
        <taxon>Embryophyta</taxon>
        <taxon>Tracheophyta</taxon>
        <taxon>Spermatophyta</taxon>
        <taxon>Magnoliopsida</taxon>
        <taxon>eudicotyledons</taxon>
        <taxon>Gunneridae</taxon>
        <taxon>Pentapetalae</taxon>
        <taxon>rosids</taxon>
        <taxon>fabids</taxon>
        <taxon>Fagales</taxon>
        <taxon>Betulaceae</taxon>
        <taxon>Carpinus</taxon>
    </lineage>
</organism>
<dbReference type="AlphaFoldDB" id="A0A5N6KY12"/>